<dbReference type="RefSeq" id="WP_191820253.1">
    <property type="nucleotide sequence ID" value="NZ_JACYFT010000004.1"/>
</dbReference>
<dbReference type="Proteomes" id="UP000647424">
    <property type="component" value="Unassembled WGS sequence"/>
</dbReference>
<sequence length="62" mass="6764">MNDAMLKKVCLLTENKSKIEGLKSVYTRDEIAAAQAGTTNAYSVALAVLLTEREQIYAMPDA</sequence>
<keyword evidence="2" id="KW-1185">Reference proteome</keyword>
<gene>
    <name evidence="1" type="ORF">IC609_14500</name>
</gene>
<name>A0A927IKH0_9BURK</name>
<dbReference type="EMBL" id="JACYFT010000004">
    <property type="protein sequence ID" value="MBD8051754.1"/>
    <property type="molecule type" value="Genomic_DNA"/>
</dbReference>
<comment type="caution">
    <text evidence="1">The sequence shown here is derived from an EMBL/GenBank/DDBJ whole genome shotgun (WGS) entry which is preliminary data.</text>
</comment>
<dbReference type="AlphaFoldDB" id="A0A927IKH0"/>
<evidence type="ECO:0000313" key="2">
    <source>
        <dbReference type="Proteomes" id="UP000647424"/>
    </source>
</evidence>
<protein>
    <submittedName>
        <fullName evidence="1">Uncharacterized protein</fullName>
    </submittedName>
</protein>
<accession>A0A927IKH0</accession>
<evidence type="ECO:0000313" key="1">
    <source>
        <dbReference type="EMBL" id="MBD8051754.1"/>
    </source>
</evidence>
<organism evidence="1 2">
    <name type="scientific">Limnohabitans radicicola</name>
    <dbReference type="NCBI Taxonomy" id="2771427"/>
    <lineage>
        <taxon>Bacteria</taxon>
        <taxon>Pseudomonadati</taxon>
        <taxon>Pseudomonadota</taxon>
        <taxon>Betaproteobacteria</taxon>
        <taxon>Burkholderiales</taxon>
        <taxon>Comamonadaceae</taxon>
        <taxon>Limnohabitans</taxon>
    </lineage>
</organism>
<proteinExistence type="predicted"/>
<reference evidence="1" key="1">
    <citation type="submission" date="2020-09" db="EMBL/GenBank/DDBJ databases">
        <title>Genome seq and assembly of Limnohabitants sp.</title>
        <authorList>
            <person name="Chhetri G."/>
        </authorList>
    </citation>
    <scope>NUCLEOTIDE SEQUENCE</scope>
    <source>
        <strain evidence="1">JUR4</strain>
    </source>
</reference>